<feature type="compositionally biased region" description="Polar residues" evidence="1">
    <location>
        <begin position="7"/>
        <end position="16"/>
    </location>
</feature>
<dbReference type="InterPro" id="IPR057684">
    <property type="entry name" value="DUF7924"/>
</dbReference>
<dbReference type="STRING" id="331657.A0A4U0WNU0"/>
<evidence type="ECO:0000259" key="2">
    <source>
        <dbReference type="Pfam" id="PF25545"/>
    </source>
</evidence>
<evidence type="ECO:0000256" key="1">
    <source>
        <dbReference type="SAM" id="MobiDB-lite"/>
    </source>
</evidence>
<organism evidence="3 4">
    <name type="scientific">Cryomyces minteri</name>
    <dbReference type="NCBI Taxonomy" id="331657"/>
    <lineage>
        <taxon>Eukaryota</taxon>
        <taxon>Fungi</taxon>
        <taxon>Dikarya</taxon>
        <taxon>Ascomycota</taxon>
        <taxon>Pezizomycotina</taxon>
        <taxon>Dothideomycetes</taxon>
        <taxon>Dothideomycetes incertae sedis</taxon>
        <taxon>Cryomyces</taxon>
    </lineage>
</organism>
<feature type="domain" description="DUF7924" evidence="2">
    <location>
        <begin position="213"/>
        <end position="367"/>
    </location>
</feature>
<feature type="compositionally biased region" description="Low complexity" evidence="1">
    <location>
        <begin position="55"/>
        <end position="91"/>
    </location>
</feature>
<feature type="compositionally biased region" description="Low complexity" evidence="1">
    <location>
        <begin position="20"/>
        <end position="32"/>
    </location>
</feature>
<dbReference type="OrthoDB" id="5426775at2759"/>
<gene>
    <name evidence="3" type="ORF">B0A49_12639</name>
</gene>
<comment type="caution">
    <text evidence="3">The sequence shown here is derived from an EMBL/GenBank/DDBJ whole genome shotgun (WGS) entry which is preliminary data.</text>
</comment>
<protein>
    <recommendedName>
        <fullName evidence="2">DUF7924 domain-containing protein</fullName>
    </recommendedName>
</protein>
<feature type="region of interest" description="Disordered" evidence="1">
    <location>
        <begin position="1"/>
        <end position="94"/>
    </location>
</feature>
<dbReference type="AlphaFoldDB" id="A0A4U0WNU0"/>
<reference evidence="3 4" key="1">
    <citation type="submission" date="2017-03" db="EMBL/GenBank/DDBJ databases">
        <title>Genomes of endolithic fungi from Antarctica.</title>
        <authorList>
            <person name="Coleine C."/>
            <person name="Masonjones S."/>
            <person name="Stajich J.E."/>
        </authorList>
    </citation>
    <scope>NUCLEOTIDE SEQUENCE [LARGE SCALE GENOMIC DNA]</scope>
    <source>
        <strain evidence="3 4">CCFEE 5187</strain>
    </source>
</reference>
<dbReference type="EMBL" id="NAJN01001309">
    <property type="protein sequence ID" value="TKA64123.1"/>
    <property type="molecule type" value="Genomic_DNA"/>
</dbReference>
<accession>A0A4U0WNU0</accession>
<dbReference type="Pfam" id="PF25545">
    <property type="entry name" value="DUF7924"/>
    <property type="match status" value="1"/>
</dbReference>
<dbReference type="Proteomes" id="UP000308768">
    <property type="component" value="Unassembled WGS sequence"/>
</dbReference>
<keyword evidence="4" id="KW-1185">Reference proteome</keyword>
<feature type="compositionally biased region" description="Pro residues" evidence="1">
    <location>
        <begin position="45"/>
        <end position="54"/>
    </location>
</feature>
<dbReference type="PANTHER" id="PTHR42470">
    <property type="entry name" value="VAST DOMAIN-CONTAINING PROTEIN"/>
    <property type="match status" value="1"/>
</dbReference>
<dbReference type="PANTHER" id="PTHR42470:SF1">
    <property type="entry name" value="VAST DOMAIN-CONTAINING PROTEIN"/>
    <property type="match status" value="1"/>
</dbReference>
<evidence type="ECO:0000313" key="4">
    <source>
        <dbReference type="Proteomes" id="UP000308768"/>
    </source>
</evidence>
<proteinExistence type="predicted"/>
<sequence length="400" mass="43878">MSEEVGASQQSETSGHVMNAALPTALPSPSSSGRNVNDSSEPRPNAMPPPPPRPWRSARSMSSTSRASSASSTTRRNSSRSRASSTSGSGRIPTSSSRYLTMVLEANNVRIVKRVSQIPADVLGYARQVLSLVDQDQEEIGDFQERCASIQNVEDADEETKMGTISIALQLADLDAYDDRLGRKQRQGIRWTDHLLPRRMVDGAVLDYIQSISSPVPDITFGIDRTSLDGDLKLAHLKPPLPHISEPVNGLYWPFLTMEYKSEGKNASITAAVNQCAGAGTACLNSFLKLRALAPSEPCLHPPIAFTYALTGRTAELLLHWTDGTVFYAASIEAYFLRRPEEFRKLYEHVRCITKWGVSIRWEEISRKVSEFAGTTKIPANSIQAVEDGLGAAERTLDLE</sequence>
<evidence type="ECO:0000313" key="3">
    <source>
        <dbReference type="EMBL" id="TKA64123.1"/>
    </source>
</evidence>
<name>A0A4U0WNU0_9PEZI</name>